<keyword evidence="7" id="KW-1185">Reference proteome</keyword>
<feature type="transmembrane region" description="Helical" evidence="4">
    <location>
        <begin position="13"/>
        <end position="32"/>
    </location>
</feature>
<dbReference type="PROSITE" id="PS00041">
    <property type="entry name" value="HTH_ARAC_FAMILY_1"/>
    <property type="match status" value="1"/>
</dbReference>
<feature type="transmembrane region" description="Helical" evidence="4">
    <location>
        <begin position="126"/>
        <end position="149"/>
    </location>
</feature>
<keyword evidence="4" id="KW-1133">Transmembrane helix</keyword>
<organism evidence="6 7">
    <name type="scientific">Flavobacterium sufflavum</name>
    <dbReference type="NCBI Taxonomy" id="1921138"/>
    <lineage>
        <taxon>Bacteria</taxon>
        <taxon>Pseudomonadati</taxon>
        <taxon>Bacteroidota</taxon>
        <taxon>Flavobacteriia</taxon>
        <taxon>Flavobacteriales</taxon>
        <taxon>Flavobacteriaceae</taxon>
        <taxon>Flavobacterium</taxon>
    </lineage>
</organism>
<feature type="transmembrane region" description="Helical" evidence="4">
    <location>
        <begin position="196"/>
        <end position="215"/>
    </location>
</feature>
<dbReference type="RefSeq" id="WP_128193742.1">
    <property type="nucleotide sequence ID" value="NZ_SACJ01000002.1"/>
</dbReference>
<sequence>MNIESEFFNRFELLISSIGVILGFLFSIQLLVKKDKGLKANLFLSLYFLVLSLRATKAIFHNYYEMTDSFLAFFLCLFLLIGPYTWFYVKHRYCNNTPVKKLEYYLHFTPFCLITIYSVFVPNNNFTYTSIFYLGLFLHGLIYCFYSLYWLINIQSDTIVLERQETIKKWLLFFILSTILVFINAILIFFDIVPFYPSSTFLFSFINIFMAVLGYKNLWLFEMQKEKYSNSTLNTKIAREYSNQLNQFMEKDKLYLDPELTLVKLAEKMNISSKQLSQIINQIEHTNYSQYIARYRVEEAKKYLENPDYNNYKISAIAYESGFNSISSFNTTFKNITKTTAIDYRELFMKK</sequence>
<dbReference type="AlphaFoldDB" id="A0A437L0N2"/>
<feature type="domain" description="HTH araC/xylS-type" evidence="5">
    <location>
        <begin position="243"/>
        <end position="347"/>
    </location>
</feature>
<keyword evidence="2" id="KW-0238">DNA-binding</keyword>
<name>A0A437L0N2_9FLAO</name>
<dbReference type="InterPro" id="IPR018062">
    <property type="entry name" value="HTH_AraC-typ_CS"/>
</dbReference>
<feature type="transmembrane region" description="Helical" evidence="4">
    <location>
        <begin position="70"/>
        <end position="90"/>
    </location>
</feature>
<keyword evidence="4" id="KW-0472">Membrane</keyword>
<evidence type="ECO:0000313" key="7">
    <source>
        <dbReference type="Proteomes" id="UP000285211"/>
    </source>
</evidence>
<gene>
    <name evidence="6" type="ORF">EOD40_04715</name>
</gene>
<protein>
    <submittedName>
        <fullName evidence="6">Helix-turn-helix domain-containing protein</fullName>
    </submittedName>
</protein>
<proteinExistence type="predicted"/>
<reference evidence="6 7" key="1">
    <citation type="submission" date="2019-01" db="EMBL/GenBank/DDBJ databases">
        <authorList>
            <person name="Chen W.-M."/>
        </authorList>
    </citation>
    <scope>NUCLEOTIDE SEQUENCE [LARGE SCALE GENOMIC DNA]</scope>
    <source>
        <strain evidence="6 7">BBQ-12</strain>
    </source>
</reference>
<dbReference type="GO" id="GO:0003700">
    <property type="term" value="F:DNA-binding transcription factor activity"/>
    <property type="evidence" value="ECO:0007669"/>
    <property type="project" value="InterPro"/>
</dbReference>
<dbReference type="PANTHER" id="PTHR43280:SF29">
    <property type="entry name" value="ARAC-FAMILY TRANSCRIPTIONAL REGULATOR"/>
    <property type="match status" value="1"/>
</dbReference>
<dbReference type="Proteomes" id="UP000285211">
    <property type="component" value="Unassembled WGS sequence"/>
</dbReference>
<keyword evidence="1" id="KW-0805">Transcription regulation</keyword>
<dbReference type="GO" id="GO:0043565">
    <property type="term" value="F:sequence-specific DNA binding"/>
    <property type="evidence" value="ECO:0007669"/>
    <property type="project" value="InterPro"/>
</dbReference>
<evidence type="ECO:0000313" key="6">
    <source>
        <dbReference type="EMBL" id="RVT78541.1"/>
    </source>
</evidence>
<dbReference type="PROSITE" id="PS01124">
    <property type="entry name" value="HTH_ARAC_FAMILY_2"/>
    <property type="match status" value="1"/>
</dbReference>
<dbReference type="Pfam" id="PF12833">
    <property type="entry name" value="HTH_18"/>
    <property type="match status" value="1"/>
</dbReference>
<evidence type="ECO:0000256" key="2">
    <source>
        <dbReference type="ARBA" id="ARBA00023125"/>
    </source>
</evidence>
<dbReference type="InterPro" id="IPR009057">
    <property type="entry name" value="Homeodomain-like_sf"/>
</dbReference>
<dbReference type="Gene3D" id="1.10.10.60">
    <property type="entry name" value="Homeodomain-like"/>
    <property type="match status" value="2"/>
</dbReference>
<feature type="transmembrane region" description="Helical" evidence="4">
    <location>
        <begin position="102"/>
        <end position="120"/>
    </location>
</feature>
<keyword evidence="4" id="KW-0812">Transmembrane</keyword>
<dbReference type="OrthoDB" id="6283866at2"/>
<dbReference type="SMART" id="SM00342">
    <property type="entry name" value="HTH_ARAC"/>
    <property type="match status" value="1"/>
</dbReference>
<dbReference type="InterPro" id="IPR018060">
    <property type="entry name" value="HTH_AraC"/>
</dbReference>
<evidence type="ECO:0000259" key="5">
    <source>
        <dbReference type="PROSITE" id="PS01124"/>
    </source>
</evidence>
<feature type="transmembrane region" description="Helical" evidence="4">
    <location>
        <begin position="170"/>
        <end position="190"/>
    </location>
</feature>
<dbReference type="PANTHER" id="PTHR43280">
    <property type="entry name" value="ARAC-FAMILY TRANSCRIPTIONAL REGULATOR"/>
    <property type="match status" value="1"/>
</dbReference>
<evidence type="ECO:0000256" key="1">
    <source>
        <dbReference type="ARBA" id="ARBA00023015"/>
    </source>
</evidence>
<accession>A0A437L0N2</accession>
<evidence type="ECO:0000256" key="4">
    <source>
        <dbReference type="SAM" id="Phobius"/>
    </source>
</evidence>
<evidence type="ECO:0000256" key="3">
    <source>
        <dbReference type="ARBA" id="ARBA00023163"/>
    </source>
</evidence>
<dbReference type="SUPFAM" id="SSF46689">
    <property type="entry name" value="Homeodomain-like"/>
    <property type="match status" value="1"/>
</dbReference>
<keyword evidence="3" id="KW-0804">Transcription</keyword>
<dbReference type="EMBL" id="SACJ01000002">
    <property type="protein sequence ID" value="RVT78541.1"/>
    <property type="molecule type" value="Genomic_DNA"/>
</dbReference>
<comment type="caution">
    <text evidence="6">The sequence shown here is derived from an EMBL/GenBank/DDBJ whole genome shotgun (WGS) entry which is preliminary data.</text>
</comment>